<dbReference type="Gene3D" id="1.20.5.740">
    <property type="entry name" value="Single helix bin"/>
    <property type="match status" value="1"/>
</dbReference>
<dbReference type="Pfam" id="PF04969">
    <property type="entry name" value="CS"/>
    <property type="match status" value="1"/>
</dbReference>
<dbReference type="Proteomes" id="UP001152759">
    <property type="component" value="Chromosome 10"/>
</dbReference>
<dbReference type="GO" id="GO:0005737">
    <property type="term" value="C:cytoplasm"/>
    <property type="evidence" value="ECO:0007669"/>
    <property type="project" value="TreeGrafter"/>
</dbReference>
<name>A0A9P0F019_BEMTA</name>
<reference evidence="2" key="1">
    <citation type="submission" date="2021-12" db="EMBL/GenBank/DDBJ databases">
        <authorList>
            <person name="King R."/>
        </authorList>
    </citation>
    <scope>NUCLEOTIDE SEQUENCE</scope>
</reference>
<dbReference type="GO" id="GO:0006457">
    <property type="term" value="P:protein folding"/>
    <property type="evidence" value="ECO:0007669"/>
    <property type="project" value="TreeGrafter"/>
</dbReference>
<dbReference type="PANTHER" id="PTHR12356:SF18">
    <property type="entry name" value="NUDC DOMAIN-CONTAINING PROTEIN 2"/>
    <property type="match status" value="1"/>
</dbReference>
<proteinExistence type="predicted"/>
<feature type="domain" description="CS" evidence="1">
    <location>
        <begin position="15"/>
        <end position="109"/>
    </location>
</feature>
<dbReference type="KEGG" id="btab:109037721"/>
<dbReference type="AlphaFoldDB" id="A0A9P0F019"/>
<evidence type="ECO:0000313" key="3">
    <source>
        <dbReference type="Proteomes" id="UP001152759"/>
    </source>
</evidence>
<evidence type="ECO:0000259" key="1">
    <source>
        <dbReference type="PROSITE" id="PS51203"/>
    </source>
</evidence>
<dbReference type="GO" id="GO:0051082">
    <property type="term" value="F:unfolded protein binding"/>
    <property type="evidence" value="ECO:0007669"/>
    <property type="project" value="TreeGrafter"/>
</dbReference>
<dbReference type="InterPro" id="IPR007052">
    <property type="entry name" value="CS_dom"/>
</dbReference>
<keyword evidence="3" id="KW-1185">Reference proteome</keyword>
<dbReference type="PROSITE" id="PS51203">
    <property type="entry name" value="CS"/>
    <property type="match status" value="1"/>
</dbReference>
<dbReference type="InterPro" id="IPR008978">
    <property type="entry name" value="HSP20-like_chaperone"/>
</dbReference>
<sequence>MALSHFAEKSGIVPCNTDWGCWWQTVDEIHIEVRFPPDQPKKSRDVSLKIAPKKIDCVVSSVRIFQGTLFSIIHADEAIWTIEDGGRLLNIVLPKADYAAKDIIWSSLMEDGTYAPDALTFHEMRKKLDLEKFQIENPGMDFSKAKLSKCYDKIPESVLEKPEPS</sequence>
<protein>
    <recommendedName>
        <fullName evidence="1">CS domain-containing protein</fullName>
    </recommendedName>
</protein>
<dbReference type="PANTHER" id="PTHR12356">
    <property type="entry name" value="NUCLEAR MOVEMENT PROTEIN NUDC"/>
    <property type="match status" value="1"/>
</dbReference>
<accession>A0A9P0F019</accession>
<dbReference type="InterPro" id="IPR037898">
    <property type="entry name" value="NudC_fam"/>
</dbReference>
<dbReference type="EMBL" id="OU963871">
    <property type="protein sequence ID" value="CAH0383085.1"/>
    <property type="molecule type" value="Genomic_DNA"/>
</dbReference>
<dbReference type="SUPFAM" id="SSF49764">
    <property type="entry name" value="HSP20-like chaperones"/>
    <property type="match status" value="1"/>
</dbReference>
<dbReference type="Gene3D" id="2.60.40.790">
    <property type="match status" value="1"/>
</dbReference>
<gene>
    <name evidence="2" type="ORF">BEMITA_LOCUS2562</name>
</gene>
<evidence type="ECO:0000313" key="2">
    <source>
        <dbReference type="EMBL" id="CAH0383085.1"/>
    </source>
</evidence>
<organism evidence="2 3">
    <name type="scientific">Bemisia tabaci</name>
    <name type="common">Sweetpotato whitefly</name>
    <name type="synonym">Aleurodes tabaci</name>
    <dbReference type="NCBI Taxonomy" id="7038"/>
    <lineage>
        <taxon>Eukaryota</taxon>
        <taxon>Metazoa</taxon>
        <taxon>Ecdysozoa</taxon>
        <taxon>Arthropoda</taxon>
        <taxon>Hexapoda</taxon>
        <taxon>Insecta</taxon>
        <taxon>Pterygota</taxon>
        <taxon>Neoptera</taxon>
        <taxon>Paraneoptera</taxon>
        <taxon>Hemiptera</taxon>
        <taxon>Sternorrhyncha</taxon>
        <taxon>Aleyrodoidea</taxon>
        <taxon>Aleyrodidae</taxon>
        <taxon>Aleyrodinae</taxon>
        <taxon>Bemisia</taxon>
    </lineage>
</organism>